<dbReference type="HOGENOM" id="CLU_048266_0_0_9"/>
<organism evidence="2 3">
    <name type="scientific">Finegoldia magna (strain ATCC 29328 / DSM 20472 / WAL 2508)</name>
    <name type="common">Peptostreptococcus magnus</name>
    <dbReference type="NCBI Taxonomy" id="334413"/>
    <lineage>
        <taxon>Bacteria</taxon>
        <taxon>Bacillati</taxon>
        <taxon>Bacillota</taxon>
        <taxon>Tissierellia</taxon>
        <taxon>Tissierellales</taxon>
        <taxon>Peptoniphilaceae</taxon>
        <taxon>Finegoldia</taxon>
    </lineage>
</organism>
<dbReference type="InterPro" id="IPR011204">
    <property type="entry name" value="Virulence_RhuM-like"/>
</dbReference>
<dbReference type="Pfam" id="PF13310">
    <property type="entry name" value="Virulence_RhuM"/>
    <property type="match status" value="1"/>
</dbReference>
<sequence length="344" mass="39900">MVDYPEKIEFLLYKNELSEAKIQVVVKDETIWLTQKAMSELFGVGVPAISKHLSNIFKEGELDENVVVSILEITTKHGAIEGKTQEKKTKFYNLDAIISVGYRVNSRQATNFRIWATNVLKEYIRKGFVLNDEMLSQGKSTFGTDYFRELLERVRSIRASERRIWQQITDIFAECSFDYDKNSEITRNFYAMVQNKFHYAITGKTAAEIIYEKSDSTKNNMGLTTWKNSPDGRILKTDVTVAKNYLSEKEIRKLERLVTGYFDYVEDLIEDEVLLGMEDFSSSLNDFLNFRRYKILSGNGHISAKKAREKAIGEYMIFNKNQLINSDFDKFIKKNRLEGGEKDE</sequence>
<dbReference type="STRING" id="334413.FMG_0077"/>
<accession>B0RZN6</accession>
<dbReference type="eggNOG" id="COG3943">
    <property type="taxonomic scope" value="Bacteria"/>
</dbReference>
<dbReference type="PANTHER" id="PTHR35810:SF1">
    <property type="entry name" value="CYTOPLASMIC PROTEIN"/>
    <property type="match status" value="1"/>
</dbReference>
<dbReference type="PROSITE" id="PS51750">
    <property type="entry name" value="BRO_N"/>
    <property type="match status" value="1"/>
</dbReference>
<gene>
    <name evidence="2" type="ordered locus">FMG_0077</name>
</gene>
<dbReference type="PIRSF" id="PIRSF015268">
    <property type="entry name" value="Virulence_RhuM"/>
    <property type="match status" value="1"/>
</dbReference>
<dbReference type="PANTHER" id="PTHR35810">
    <property type="entry name" value="CYTOPLASMIC PROTEIN-RELATED"/>
    <property type="match status" value="1"/>
</dbReference>
<dbReference type="RefSeq" id="WP_012290157.1">
    <property type="nucleotide sequence ID" value="NC_010376.1"/>
</dbReference>
<evidence type="ECO:0000313" key="2">
    <source>
        <dbReference type="EMBL" id="BAG07495.1"/>
    </source>
</evidence>
<dbReference type="AlphaFoldDB" id="B0RZN6"/>
<protein>
    <recommendedName>
        <fullName evidence="1">Bro-N domain-containing protein</fullName>
    </recommendedName>
</protein>
<dbReference type="InterPro" id="IPR003497">
    <property type="entry name" value="BRO_N_domain"/>
</dbReference>
<feature type="domain" description="Bro-N" evidence="1">
    <location>
        <begin position="1"/>
        <end position="127"/>
    </location>
</feature>
<dbReference type="EMBL" id="AP008971">
    <property type="protein sequence ID" value="BAG07495.1"/>
    <property type="molecule type" value="Genomic_DNA"/>
</dbReference>
<reference evidence="2 3" key="1">
    <citation type="journal article" date="2008" name="DNA Res.">
        <title>Complete genome sequence of Finegoldia magna, an anaerobic opportunistic pathogen.</title>
        <authorList>
            <person name="Goto T."/>
            <person name="Yamashita A."/>
            <person name="Hirakawa H."/>
            <person name="Matsutani M."/>
            <person name="Todo K."/>
            <person name="Ohshima K."/>
            <person name="Toh H."/>
            <person name="Miyamoto K."/>
            <person name="Kuhara S."/>
            <person name="Hattori M."/>
            <person name="Shimizu T."/>
            <person name="Akimoto S."/>
        </authorList>
    </citation>
    <scope>NUCLEOTIDE SEQUENCE [LARGE SCALE GENOMIC DNA]</scope>
    <source>
        <strain evidence="3">ATCC 29328 / DSM 20472 / WAL 2508</strain>
    </source>
</reference>
<dbReference type="KEGG" id="fma:FMG_0077"/>
<dbReference type="Proteomes" id="UP000001319">
    <property type="component" value="Chromosome"/>
</dbReference>
<evidence type="ECO:0000259" key="1">
    <source>
        <dbReference type="PROSITE" id="PS51750"/>
    </source>
</evidence>
<name>B0RZN6_FINM2</name>
<keyword evidence="3" id="KW-1185">Reference proteome</keyword>
<evidence type="ECO:0000313" key="3">
    <source>
        <dbReference type="Proteomes" id="UP000001319"/>
    </source>
</evidence>
<proteinExistence type="predicted"/>